<proteinExistence type="predicted"/>
<comment type="caution">
    <text evidence="2">Lacks conserved residue(s) required for the propagation of feature annotation.</text>
</comment>
<sequence>MFTSGCHNIAVAGMLRLLMLFSFLSLAQAYKSFTYGEAEDKKISSDNYPGRYPQGANITWTWDVPSGYWGVVFLDFDLDAGVDGSSVGDWLQISDEQKTPIQYTAINEPVVPFRSQGPRLHIRFVSDKQTGDKPFKGFQLQVLYGSTDTELSHKLIETAKERDRQKNPDDDDKSNKVHVTTAVSLIVVFAVVIILVVLYSRRNIKLLRRQSTMARSERGDPPATVPVSPTSPTSPTSPSSPTSPTSPTSPFRPTSPTSPTSPFRPTSPALPPAAPYTNGNRRPSQPVQRSNSQRDWTARAELSCASIKRTDRSAQPNDYTQAHPSHQTNIKYTINHVGGAADISVSSTITSRSRPAATADQAKSSHNHGADMAHVTPPRRLRSTQSEKIMTTSGACAYDGSLFGRKFVSESKLSAIFDDPQELNGAGNYVDTIDRLDPIPLEAIRGKKQLPVSLTGEGQAPHSLGSTRPPPPPYFSQSSSDSSSFYENVTLSNAQAGYRRKSSLYANTPCLDEALGSENRNISKDSEADHDQSTSTWNKSSRNNQIHSDSPMTADTLGEYTYLASPSEGEYCNTIERERKNDFTGKKYTACDTLNQVMPVADNIKTITRSLNSAYDKPRGRYDPHDKPLTSDDPYDKPPKGDDPYDIPPTSANLYNKPPANDDPYDKPPASDNRYEKSRGRYDPHDKPLTSDDPYDIPPTSANPYDRPPASDDRHEIPPASDDPYDIPPRTVSLSDVPPTNNLNYVPAAAVASLSSANSDYPYDIPPSRHMD</sequence>
<dbReference type="SUPFAM" id="SSF49854">
    <property type="entry name" value="Spermadhesin, CUB domain"/>
    <property type="match status" value="1"/>
</dbReference>
<feature type="region of interest" description="Disordered" evidence="3">
    <location>
        <begin position="520"/>
        <end position="553"/>
    </location>
</feature>
<evidence type="ECO:0000256" key="4">
    <source>
        <dbReference type="SAM" id="Phobius"/>
    </source>
</evidence>
<feature type="transmembrane region" description="Helical" evidence="4">
    <location>
        <begin position="177"/>
        <end position="199"/>
    </location>
</feature>
<evidence type="ECO:0000256" key="5">
    <source>
        <dbReference type="SAM" id="SignalP"/>
    </source>
</evidence>
<keyword evidence="4" id="KW-0472">Membrane</keyword>
<gene>
    <name evidence="7" type="ORF">PoB_003634400</name>
</gene>
<feature type="compositionally biased region" description="Basic and acidic residues" evidence="3">
    <location>
        <begin position="521"/>
        <end position="532"/>
    </location>
</feature>
<keyword evidence="1" id="KW-1015">Disulfide bond</keyword>
<keyword evidence="4" id="KW-1133">Transmembrane helix</keyword>
<dbReference type="CDD" id="cd00041">
    <property type="entry name" value="CUB"/>
    <property type="match status" value="1"/>
</dbReference>
<feature type="domain" description="CUB" evidence="6">
    <location>
        <begin position="31"/>
        <end position="145"/>
    </location>
</feature>
<dbReference type="Proteomes" id="UP000735302">
    <property type="component" value="Unassembled WGS sequence"/>
</dbReference>
<name>A0AAV4AUR9_9GAST</name>
<feature type="compositionally biased region" description="Polar residues" evidence="3">
    <location>
        <begin position="277"/>
        <end position="295"/>
    </location>
</feature>
<feature type="compositionally biased region" description="Basic and acidic residues" evidence="3">
    <location>
        <begin position="616"/>
        <end position="643"/>
    </location>
</feature>
<feature type="compositionally biased region" description="Polar residues" evidence="3">
    <location>
        <begin position="313"/>
        <end position="327"/>
    </location>
</feature>
<feature type="region of interest" description="Disordered" evidence="3">
    <location>
        <begin position="612"/>
        <end position="741"/>
    </location>
</feature>
<keyword evidence="5" id="KW-0732">Signal</keyword>
<evidence type="ECO:0000313" key="7">
    <source>
        <dbReference type="EMBL" id="GFO09839.1"/>
    </source>
</evidence>
<evidence type="ECO:0000313" key="8">
    <source>
        <dbReference type="Proteomes" id="UP000735302"/>
    </source>
</evidence>
<feature type="compositionally biased region" description="Basic and acidic residues" evidence="3">
    <location>
        <begin position="673"/>
        <end position="690"/>
    </location>
</feature>
<feature type="compositionally biased region" description="Polar residues" evidence="3">
    <location>
        <begin position="732"/>
        <end position="741"/>
    </location>
</feature>
<keyword evidence="4" id="KW-0812">Transmembrane</keyword>
<feature type="chain" id="PRO_5043875963" evidence="5">
    <location>
        <begin position="30"/>
        <end position="772"/>
    </location>
</feature>
<protein>
    <submittedName>
        <fullName evidence="7">Repetitive proline-rich cell wall protein 2</fullName>
    </submittedName>
</protein>
<feature type="region of interest" description="Disordered" evidence="3">
    <location>
        <begin position="348"/>
        <end position="386"/>
    </location>
</feature>
<comment type="caution">
    <text evidence="7">The sequence shown here is derived from an EMBL/GenBank/DDBJ whole genome shotgun (WGS) entry which is preliminary data.</text>
</comment>
<feature type="compositionally biased region" description="Polar residues" evidence="3">
    <location>
        <begin position="533"/>
        <end position="553"/>
    </location>
</feature>
<dbReference type="InterPro" id="IPR000859">
    <property type="entry name" value="CUB_dom"/>
</dbReference>
<dbReference type="AlphaFoldDB" id="A0AAV4AUR9"/>
<feature type="region of interest" description="Disordered" evidence="3">
    <location>
        <begin position="453"/>
        <end position="482"/>
    </location>
</feature>
<organism evidence="7 8">
    <name type="scientific">Plakobranchus ocellatus</name>
    <dbReference type="NCBI Taxonomy" id="259542"/>
    <lineage>
        <taxon>Eukaryota</taxon>
        <taxon>Metazoa</taxon>
        <taxon>Spiralia</taxon>
        <taxon>Lophotrochozoa</taxon>
        <taxon>Mollusca</taxon>
        <taxon>Gastropoda</taxon>
        <taxon>Heterobranchia</taxon>
        <taxon>Euthyneura</taxon>
        <taxon>Panpulmonata</taxon>
        <taxon>Sacoglossa</taxon>
        <taxon>Placobranchoidea</taxon>
        <taxon>Plakobranchidae</taxon>
        <taxon>Plakobranchus</taxon>
    </lineage>
</organism>
<feature type="compositionally biased region" description="Low complexity" evidence="3">
    <location>
        <begin position="221"/>
        <end position="267"/>
    </location>
</feature>
<evidence type="ECO:0000256" key="1">
    <source>
        <dbReference type="ARBA" id="ARBA00023157"/>
    </source>
</evidence>
<accession>A0AAV4AUR9</accession>
<keyword evidence="8" id="KW-1185">Reference proteome</keyword>
<feature type="region of interest" description="Disordered" evidence="3">
    <location>
        <begin position="210"/>
        <end position="327"/>
    </location>
</feature>
<dbReference type="InterPro" id="IPR035914">
    <property type="entry name" value="Sperma_CUB_dom_sf"/>
</dbReference>
<evidence type="ECO:0000256" key="2">
    <source>
        <dbReference type="PROSITE-ProRule" id="PRU00059"/>
    </source>
</evidence>
<dbReference type="PROSITE" id="PS01180">
    <property type="entry name" value="CUB"/>
    <property type="match status" value="1"/>
</dbReference>
<feature type="signal peptide" evidence="5">
    <location>
        <begin position="1"/>
        <end position="29"/>
    </location>
</feature>
<evidence type="ECO:0000259" key="6">
    <source>
        <dbReference type="PROSITE" id="PS01180"/>
    </source>
</evidence>
<reference evidence="7 8" key="1">
    <citation type="journal article" date="2021" name="Elife">
        <title>Chloroplast acquisition without the gene transfer in kleptoplastic sea slugs, Plakobranchus ocellatus.</title>
        <authorList>
            <person name="Maeda T."/>
            <person name="Takahashi S."/>
            <person name="Yoshida T."/>
            <person name="Shimamura S."/>
            <person name="Takaki Y."/>
            <person name="Nagai Y."/>
            <person name="Toyoda A."/>
            <person name="Suzuki Y."/>
            <person name="Arimoto A."/>
            <person name="Ishii H."/>
            <person name="Satoh N."/>
            <person name="Nishiyama T."/>
            <person name="Hasebe M."/>
            <person name="Maruyama T."/>
            <person name="Minagawa J."/>
            <person name="Obokata J."/>
            <person name="Shigenobu S."/>
        </authorList>
    </citation>
    <scope>NUCLEOTIDE SEQUENCE [LARGE SCALE GENOMIC DNA]</scope>
</reference>
<dbReference type="Pfam" id="PF00431">
    <property type="entry name" value="CUB"/>
    <property type="match status" value="1"/>
</dbReference>
<dbReference type="EMBL" id="BLXT01004129">
    <property type="protein sequence ID" value="GFO09839.1"/>
    <property type="molecule type" value="Genomic_DNA"/>
</dbReference>
<dbReference type="Gene3D" id="2.60.120.290">
    <property type="entry name" value="Spermadhesin, CUB domain"/>
    <property type="match status" value="1"/>
</dbReference>
<evidence type="ECO:0000256" key="3">
    <source>
        <dbReference type="SAM" id="MobiDB-lite"/>
    </source>
</evidence>
<dbReference type="SMART" id="SM00042">
    <property type="entry name" value="CUB"/>
    <property type="match status" value="1"/>
</dbReference>